<dbReference type="Proteomes" id="UP000259421">
    <property type="component" value="Segment"/>
</dbReference>
<protein>
    <recommendedName>
        <fullName evidence="3">SprT-like domain-containing protein</fullName>
    </recommendedName>
</protein>
<reference evidence="1 2" key="2">
    <citation type="submission" date="2018-09" db="EMBL/GenBank/DDBJ databases">
        <title>Giant CbK-like Caulobacter bacteriophages have genetically divergent genomes.</title>
        <authorList>
            <person name="Wilson K."/>
            <person name="Ely B."/>
        </authorList>
    </citation>
    <scope>NUCLEOTIDE SEQUENCE [LARGE SCALE GENOMIC DNA]</scope>
</reference>
<proteinExistence type="predicted"/>
<evidence type="ECO:0000313" key="2">
    <source>
        <dbReference type="Proteomes" id="UP000259421"/>
    </source>
</evidence>
<evidence type="ECO:0008006" key="3">
    <source>
        <dbReference type="Google" id="ProtNLM"/>
    </source>
</evidence>
<evidence type="ECO:0000313" key="1">
    <source>
        <dbReference type="EMBL" id="AXQ69237.1"/>
    </source>
</evidence>
<reference evidence="2" key="1">
    <citation type="submission" date="2018-07" db="EMBL/GenBank/DDBJ databases">
        <title>Giant CbK-like Caulobacter bacteriophages have genetically divergent genomes.</title>
        <authorList>
            <person name="Wilson K.M."/>
            <person name="Ely B."/>
        </authorList>
    </citation>
    <scope>NUCLEOTIDE SEQUENCE [LARGE SCALE GENOMIC DNA]</scope>
</reference>
<name>A0A385EEJ9_9CAUD</name>
<gene>
    <name evidence="1" type="ORF">CcrBL9_gp213</name>
</gene>
<sequence>MPRWARCEHIVLHEVAHSLTIRRHGYHVASHGWQYAAIYLDLVRFGMGVEAHRMLKESFKAHKVRWTPKKTRTASPEVLERLAKARAAMAQRRKDHTADAV</sequence>
<dbReference type="EMBL" id="MH588546">
    <property type="protein sequence ID" value="AXQ69237.1"/>
    <property type="molecule type" value="Genomic_DNA"/>
</dbReference>
<accession>A0A385EEJ9</accession>
<organism evidence="1 2">
    <name type="scientific">Caulobacter phage CcrBL9</name>
    <dbReference type="NCBI Taxonomy" id="2283270"/>
    <lineage>
        <taxon>Viruses</taxon>
        <taxon>Duplodnaviria</taxon>
        <taxon>Heunggongvirae</taxon>
        <taxon>Uroviricota</taxon>
        <taxon>Caudoviricetes</taxon>
        <taxon>Jeanschmidtviridae</taxon>
        <taxon>Bertelyvirus</taxon>
        <taxon>Bertelyvirus BL9</taxon>
    </lineage>
</organism>
<keyword evidence="2" id="KW-1185">Reference proteome</keyword>